<feature type="signal peptide" evidence="3">
    <location>
        <begin position="1"/>
        <end position="21"/>
    </location>
</feature>
<reference evidence="5" key="1">
    <citation type="submission" date="2018-07" db="EMBL/GenBank/DDBJ databases">
        <authorList>
            <person name="Kim H."/>
        </authorList>
    </citation>
    <scope>NUCLEOTIDE SEQUENCE [LARGE SCALE GENOMIC DNA]</scope>
    <source>
        <strain evidence="5">F02</strain>
    </source>
</reference>
<dbReference type="InterPro" id="IPR012338">
    <property type="entry name" value="Beta-lactam/transpept-like"/>
</dbReference>
<comment type="similarity">
    <text evidence="1">Belongs to the peptidase S13 family.</text>
</comment>
<dbReference type="EMBL" id="CP031124">
    <property type="protein sequence ID" value="AXF85728.1"/>
    <property type="molecule type" value="Genomic_DNA"/>
</dbReference>
<dbReference type="Gene3D" id="3.50.80.20">
    <property type="entry name" value="D-Ala-D-Ala carboxypeptidase C, peptidase S13"/>
    <property type="match status" value="1"/>
</dbReference>
<evidence type="ECO:0000256" key="3">
    <source>
        <dbReference type="SAM" id="SignalP"/>
    </source>
</evidence>
<dbReference type="PANTHER" id="PTHR30023:SF0">
    <property type="entry name" value="PENICILLIN-SENSITIVE CARBOXYPEPTIDASE A"/>
    <property type="match status" value="1"/>
</dbReference>
<dbReference type="EC" id="3.4.16.4" evidence="4"/>
<dbReference type="PRINTS" id="PR00922">
    <property type="entry name" value="DADACBPTASE3"/>
</dbReference>
<dbReference type="GO" id="GO:0006508">
    <property type="term" value="P:proteolysis"/>
    <property type="evidence" value="ECO:0007669"/>
    <property type="project" value="InterPro"/>
</dbReference>
<feature type="chain" id="PRO_5016625984" evidence="3">
    <location>
        <begin position="22"/>
        <end position="513"/>
    </location>
</feature>
<name>A0A345DBJ0_9BURK</name>
<dbReference type="Gene3D" id="3.40.710.10">
    <property type="entry name" value="DD-peptidase/beta-lactamase superfamily"/>
    <property type="match status" value="2"/>
</dbReference>
<dbReference type="Pfam" id="PF02113">
    <property type="entry name" value="Peptidase_S13"/>
    <property type="match status" value="2"/>
</dbReference>
<sequence length="513" mass="54842">MTFLAKKIMVGGLFVSCSVFAQMVDDVTAVPAVSSCCAMMTGMRTSFDYAGALMRSGIPNGAASFYVQAVNQPAPLVNTNAHGAQNPASVIKLVTSFAALKTFGPDFHWTTQLLSQGSPDAAGVLHQPVYLKGSGDPQLVIEKIDELTQNLAKNGVKQVDAPIVVDRSIFKDERQDASSFDGEPAMPYNAQPDAALMNFRALIFRFDPETQQVTLTPWLMGYSLNNAVQWVDGACPSGGWKSTLALNVSGDQAYMGGKYYSGCGAQNWNFHAYQTAANDYVKGILGGLMASGGGMQPAYFVPPNNDLNPINLFAPPVRSVWTQPRIEEGRTPVGAHVLASVQSAPLTDILRDMNHFSNNVMARQIYLSLSAKEKGVGSLEDSASIVTHRLAEQGLHLNSLRMGNGSGLSRETAVSAEDLGHMLVRASSDPSFVNTLARLGIEGTVKNRLTNTDMVGRGRLKTGTLSDVRAIAGYIDGKSGARYAVVSIIQDGAAQTAAGKQVHDLFLQWVGEQ</sequence>
<keyword evidence="3" id="KW-0732">Signal</keyword>
<dbReference type="InterPro" id="IPR000667">
    <property type="entry name" value="Peptidase_S13"/>
</dbReference>
<organism evidence="4 5">
    <name type="scientific">Ephemeroptericola cinctiostellae</name>
    <dbReference type="NCBI Taxonomy" id="2268024"/>
    <lineage>
        <taxon>Bacteria</taxon>
        <taxon>Pseudomonadati</taxon>
        <taxon>Pseudomonadota</taxon>
        <taxon>Betaproteobacteria</taxon>
        <taxon>Burkholderiales</taxon>
        <taxon>Burkholderiaceae</taxon>
        <taxon>Ephemeroptericola</taxon>
    </lineage>
</organism>
<keyword evidence="2 4" id="KW-0378">Hydrolase</keyword>
<evidence type="ECO:0000256" key="1">
    <source>
        <dbReference type="ARBA" id="ARBA00006096"/>
    </source>
</evidence>
<dbReference type="OrthoDB" id="9802627at2"/>
<dbReference type="Proteomes" id="UP000252182">
    <property type="component" value="Chromosome"/>
</dbReference>
<gene>
    <name evidence="4" type="primary">dacC</name>
    <name evidence="4" type="ORF">DTO96_101461</name>
</gene>
<dbReference type="KEGG" id="hyf:DTO96_101461"/>
<dbReference type="GO" id="GO:0000270">
    <property type="term" value="P:peptidoglycan metabolic process"/>
    <property type="evidence" value="ECO:0007669"/>
    <property type="project" value="TreeGrafter"/>
</dbReference>
<accession>A0A345DBJ0</accession>
<proteinExistence type="inferred from homology"/>
<evidence type="ECO:0000313" key="4">
    <source>
        <dbReference type="EMBL" id="AXF85728.1"/>
    </source>
</evidence>
<keyword evidence="4" id="KW-0121">Carboxypeptidase</keyword>
<keyword evidence="4" id="KW-0645">Protease</keyword>
<dbReference type="PANTHER" id="PTHR30023">
    <property type="entry name" value="D-ALANYL-D-ALANINE CARBOXYPEPTIDASE"/>
    <property type="match status" value="1"/>
</dbReference>
<dbReference type="RefSeq" id="WP_114562893.1">
    <property type="nucleotide sequence ID" value="NZ_CP031124.1"/>
</dbReference>
<dbReference type="AlphaFoldDB" id="A0A345DBJ0"/>
<dbReference type="SUPFAM" id="SSF56601">
    <property type="entry name" value="beta-lactamase/transpeptidase-like"/>
    <property type="match status" value="1"/>
</dbReference>
<dbReference type="GO" id="GO:0009002">
    <property type="term" value="F:serine-type D-Ala-D-Ala carboxypeptidase activity"/>
    <property type="evidence" value="ECO:0007669"/>
    <property type="project" value="UniProtKB-EC"/>
</dbReference>
<keyword evidence="5" id="KW-1185">Reference proteome</keyword>
<evidence type="ECO:0000256" key="2">
    <source>
        <dbReference type="ARBA" id="ARBA00022801"/>
    </source>
</evidence>
<protein>
    <submittedName>
        <fullName evidence="4">D-alanyl-D-alanine carboxypeptidase DacC</fullName>
        <ecNumber evidence="4">3.4.16.4</ecNumber>
    </submittedName>
</protein>
<evidence type="ECO:0000313" key="5">
    <source>
        <dbReference type="Proteomes" id="UP000252182"/>
    </source>
</evidence>